<gene>
    <name evidence="1" type="ORF">JTJ23_12995</name>
</gene>
<organism evidence="1 2">
    <name type="scientific">Fusicatenibacter saccharivorans</name>
    <dbReference type="NCBI Taxonomy" id="1150298"/>
    <lineage>
        <taxon>Bacteria</taxon>
        <taxon>Bacillati</taxon>
        <taxon>Bacillota</taxon>
        <taxon>Clostridia</taxon>
        <taxon>Lachnospirales</taxon>
        <taxon>Lachnospiraceae</taxon>
        <taxon>Fusicatenibacter</taxon>
    </lineage>
</organism>
<dbReference type="AlphaFoldDB" id="A0A938ZBF0"/>
<comment type="caution">
    <text evidence="1">The sequence shown here is derived from an EMBL/GenBank/DDBJ whole genome shotgun (WGS) entry which is preliminary data.</text>
</comment>
<evidence type="ECO:0000313" key="1">
    <source>
        <dbReference type="EMBL" id="MBN2954473.1"/>
    </source>
</evidence>
<dbReference type="Proteomes" id="UP000737612">
    <property type="component" value="Unassembled WGS sequence"/>
</dbReference>
<reference evidence="1" key="1">
    <citation type="submission" date="2021-02" db="EMBL/GenBank/DDBJ databases">
        <title>Metagenome-assembled genomes from human diarrheal sample B26.</title>
        <authorList>
            <person name="Ateba T.P."/>
            <person name="Alayande K.A."/>
            <person name="Mwanza M."/>
        </authorList>
    </citation>
    <scope>NUCLEOTIDE SEQUENCE</scope>
    <source>
        <strain evidence="1">06WH</strain>
    </source>
</reference>
<sequence>AGKRESDTPAHYGTHAAHLTLSIPLYFNNIKDLLAGVRGNRTPGKLEKGIGPGSYHSTNAFQRILRVKTRKNALKLDET</sequence>
<name>A0A938ZBF0_9FIRM</name>
<dbReference type="EMBL" id="JAFHBD010000065">
    <property type="protein sequence ID" value="MBN2954473.1"/>
    <property type="molecule type" value="Genomic_DNA"/>
</dbReference>
<evidence type="ECO:0000313" key="2">
    <source>
        <dbReference type="Proteomes" id="UP000737612"/>
    </source>
</evidence>
<protein>
    <submittedName>
        <fullName evidence="1">Uncharacterized protein</fullName>
    </submittedName>
</protein>
<accession>A0A938ZBF0</accession>
<feature type="non-terminal residue" evidence="1">
    <location>
        <position position="1"/>
    </location>
</feature>
<proteinExistence type="predicted"/>